<dbReference type="PANTHER" id="PTHR42847">
    <property type="entry name" value="ALKANESULFONATE MONOOXYGENASE"/>
    <property type="match status" value="1"/>
</dbReference>
<dbReference type="SUPFAM" id="SSF51679">
    <property type="entry name" value="Bacterial luciferase-like"/>
    <property type="match status" value="1"/>
</dbReference>
<dbReference type="EMBL" id="CAFBMC010000098">
    <property type="protein sequence ID" value="CAB4908633.1"/>
    <property type="molecule type" value="Genomic_DNA"/>
</dbReference>
<dbReference type="Pfam" id="PF00296">
    <property type="entry name" value="Bac_luciferase"/>
    <property type="match status" value="1"/>
</dbReference>
<dbReference type="GO" id="GO:0008726">
    <property type="term" value="F:alkanesulfonate monooxygenase activity"/>
    <property type="evidence" value="ECO:0007669"/>
    <property type="project" value="TreeGrafter"/>
</dbReference>
<dbReference type="CDD" id="cd01097">
    <property type="entry name" value="Tetrahydromethanopterin_reductase"/>
    <property type="match status" value="1"/>
</dbReference>
<dbReference type="GO" id="GO:0046306">
    <property type="term" value="P:alkanesulfonate catabolic process"/>
    <property type="evidence" value="ECO:0007669"/>
    <property type="project" value="TreeGrafter"/>
</dbReference>
<keyword evidence="1" id="KW-0285">Flavoprotein</keyword>
<protein>
    <submittedName>
        <fullName evidence="6">Unannotated protein</fullName>
    </submittedName>
</protein>
<dbReference type="NCBIfam" id="TIGR03619">
    <property type="entry name" value="F420_Rv2161c"/>
    <property type="match status" value="1"/>
</dbReference>
<keyword evidence="2" id="KW-0288">FMN</keyword>
<reference evidence="6" key="1">
    <citation type="submission" date="2020-05" db="EMBL/GenBank/DDBJ databases">
        <authorList>
            <person name="Chiriac C."/>
            <person name="Salcher M."/>
            <person name="Ghai R."/>
            <person name="Kavagutti S V."/>
        </authorList>
    </citation>
    <scope>NUCLEOTIDE SEQUENCE</scope>
</reference>
<keyword evidence="4" id="KW-0503">Monooxygenase</keyword>
<dbReference type="InterPro" id="IPR011251">
    <property type="entry name" value="Luciferase-like_dom"/>
</dbReference>
<dbReference type="Gene3D" id="3.20.20.30">
    <property type="entry name" value="Luciferase-like domain"/>
    <property type="match status" value="1"/>
</dbReference>
<evidence type="ECO:0000256" key="4">
    <source>
        <dbReference type="ARBA" id="ARBA00023033"/>
    </source>
</evidence>
<gene>
    <name evidence="6" type="ORF">UFOPK3495_01428</name>
</gene>
<organism evidence="6">
    <name type="scientific">freshwater metagenome</name>
    <dbReference type="NCBI Taxonomy" id="449393"/>
    <lineage>
        <taxon>unclassified sequences</taxon>
        <taxon>metagenomes</taxon>
        <taxon>ecological metagenomes</taxon>
    </lineage>
</organism>
<dbReference type="InterPro" id="IPR019921">
    <property type="entry name" value="Lucif-like_OxRdtase_Rv2161c"/>
</dbReference>
<proteinExistence type="predicted"/>
<keyword evidence="3" id="KW-0560">Oxidoreductase</keyword>
<accession>A0A6J7GWK7</accession>
<evidence type="ECO:0000256" key="1">
    <source>
        <dbReference type="ARBA" id="ARBA00022630"/>
    </source>
</evidence>
<feature type="domain" description="Luciferase-like" evidence="5">
    <location>
        <begin position="18"/>
        <end position="262"/>
    </location>
</feature>
<sequence length="304" mass="33017">MKFITDYPVRSDLGGEWIKPETIISVIQHLELMGIHGLGITDHPAPSQKWLENGGHEAFDPFAMLSFAAAITKKTELFSHLIVLPYRNPLLTLSGMTSVDVLSGGRTTFVFGAGYLRSEYSALGVDFEDRNALFDDAIAVIKMAGGNRAVTHKGPTYDALDQIVKPGFVQLPHPPLWLGGNSNLTMRRIAAWGQGWSVMMGSPTLSKTARTKNIESVADLKEALANLQVLVEANGRSMDEITIQASTPALHPSTNASVEQKINALGELASIGVSWVGADLWSDSISESKDRYQDFSENIAPHAQ</sequence>
<evidence type="ECO:0000256" key="2">
    <source>
        <dbReference type="ARBA" id="ARBA00022643"/>
    </source>
</evidence>
<evidence type="ECO:0000256" key="3">
    <source>
        <dbReference type="ARBA" id="ARBA00023002"/>
    </source>
</evidence>
<evidence type="ECO:0000313" key="6">
    <source>
        <dbReference type="EMBL" id="CAB4908633.1"/>
    </source>
</evidence>
<dbReference type="InterPro" id="IPR036661">
    <property type="entry name" value="Luciferase-like_sf"/>
</dbReference>
<name>A0A6J7GWK7_9ZZZZ</name>
<dbReference type="InterPro" id="IPR050172">
    <property type="entry name" value="SsuD_RutA_monooxygenase"/>
</dbReference>
<dbReference type="PANTHER" id="PTHR42847:SF4">
    <property type="entry name" value="ALKANESULFONATE MONOOXYGENASE-RELATED"/>
    <property type="match status" value="1"/>
</dbReference>
<dbReference type="AlphaFoldDB" id="A0A6J7GWK7"/>
<evidence type="ECO:0000259" key="5">
    <source>
        <dbReference type="Pfam" id="PF00296"/>
    </source>
</evidence>